<name>A0A0A0JRH1_9MICO</name>
<organism evidence="1 2">
    <name type="scientific">Knoellia aerolata DSM 18566</name>
    <dbReference type="NCBI Taxonomy" id="1385519"/>
    <lineage>
        <taxon>Bacteria</taxon>
        <taxon>Bacillati</taxon>
        <taxon>Actinomycetota</taxon>
        <taxon>Actinomycetes</taxon>
        <taxon>Micrococcales</taxon>
        <taxon>Intrasporangiaceae</taxon>
        <taxon>Knoellia</taxon>
    </lineage>
</organism>
<sequence>MATADLDELFSAAERALRELRRVSGNDLAKKKHFKEFIRRRNAFHDALTVLNDDLYREKDALILPELLDEGDDHFSNASGNVSLRVTVSARPDVLADGRIVRLVDDALHGPDDRFAVIEVRLLPVTE</sequence>
<comment type="caution">
    <text evidence="1">The sequence shown here is derived from an EMBL/GenBank/DDBJ whole genome shotgun (WGS) entry which is preliminary data.</text>
</comment>
<proteinExistence type="predicted"/>
<reference evidence="1 2" key="1">
    <citation type="submission" date="2013-08" db="EMBL/GenBank/DDBJ databases">
        <title>The genome sequence of Knoellia aerolata.</title>
        <authorList>
            <person name="Zhu W."/>
            <person name="Wang G."/>
        </authorList>
    </citation>
    <scope>NUCLEOTIDE SEQUENCE [LARGE SCALE GENOMIC DNA]</scope>
    <source>
        <strain evidence="1 2">DSM 18566</strain>
    </source>
</reference>
<dbReference type="AlphaFoldDB" id="A0A0A0JRH1"/>
<accession>A0A0A0JRH1</accession>
<dbReference type="EMBL" id="AVPL01000070">
    <property type="protein sequence ID" value="KGN39798.1"/>
    <property type="molecule type" value="Genomic_DNA"/>
</dbReference>
<evidence type="ECO:0000313" key="1">
    <source>
        <dbReference type="EMBL" id="KGN39798.1"/>
    </source>
</evidence>
<gene>
    <name evidence="1" type="ORF">N801_18880</name>
</gene>
<keyword evidence="2" id="KW-1185">Reference proteome</keyword>
<protein>
    <submittedName>
        <fullName evidence="1">Uncharacterized protein</fullName>
    </submittedName>
</protein>
<dbReference type="RefSeq" id="WP_035940303.1">
    <property type="nucleotide sequence ID" value="NZ_AVPL01000070.1"/>
</dbReference>
<dbReference type="Proteomes" id="UP000030013">
    <property type="component" value="Unassembled WGS sequence"/>
</dbReference>
<evidence type="ECO:0000313" key="2">
    <source>
        <dbReference type="Proteomes" id="UP000030013"/>
    </source>
</evidence>